<reference evidence="2" key="1">
    <citation type="submission" date="2016-11" db="EMBL/GenBank/DDBJ databases">
        <authorList>
            <person name="Jaros S."/>
            <person name="Januszkiewicz K."/>
            <person name="Wedrychowicz H."/>
        </authorList>
    </citation>
    <scope>NUCLEOTIDE SEQUENCE [LARGE SCALE GENOMIC DNA]</scope>
    <source>
        <strain evidence="2">DSM 7057</strain>
    </source>
</reference>
<dbReference type="EMBL" id="FPIW01000002">
    <property type="protein sequence ID" value="SFW14509.1"/>
    <property type="molecule type" value="Genomic_DNA"/>
</dbReference>
<gene>
    <name evidence="1" type="ORF">SAMN02910291_00196</name>
</gene>
<protein>
    <submittedName>
        <fullName evidence="1">Uncharacterized protein</fullName>
    </submittedName>
</protein>
<name>A0AA94HQ89_DESDE</name>
<accession>A0AA94HQ89</accession>
<organism evidence="1 2">
    <name type="scientific">Desulfovibrio desulfuricans</name>
    <dbReference type="NCBI Taxonomy" id="876"/>
    <lineage>
        <taxon>Bacteria</taxon>
        <taxon>Pseudomonadati</taxon>
        <taxon>Thermodesulfobacteriota</taxon>
        <taxon>Desulfovibrionia</taxon>
        <taxon>Desulfovibrionales</taxon>
        <taxon>Desulfovibrionaceae</taxon>
        <taxon>Desulfovibrio</taxon>
    </lineage>
</organism>
<proteinExistence type="predicted"/>
<comment type="caution">
    <text evidence="1">The sequence shown here is derived from an EMBL/GenBank/DDBJ whole genome shotgun (WGS) entry which is preliminary data.</text>
</comment>
<sequence>MPKCPLLLPVVAAIYPPYLRDCDLGESMAHAQYPVRLDWFSHVKRPAGADFIETKEPFGATLKNKHCKIAVL</sequence>
<evidence type="ECO:0000313" key="1">
    <source>
        <dbReference type="EMBL" id="SFW14509.1"/>
    </source>
</evidence>
<dbReference type="Proteomes" id="UP000182680">
    <property type="component" value="Unassembled WGS sequence"/>
</dbReference>
<dbReference type="AlphaFoldDB" id="A0AA94HQ89"/>
<evidence type="ECO:0000313" key="2">
    <source>
        <dbReference type="Proteomes" id="UP000182680"/>
    </source>
</evidence>